<organism evidence="1">
    <name type="scientific">uncultured Thiotrichaceae bacterium</name>
    <dbReference type="NCBI Taxonomy" id="298394"/>
    <lineage>
        <taxon>Bacteria</taxon>
        <taxon>Pseudomonadati</taxon>
        <taxon>Pseudomonadota</taxon>
        <taxon>Gammaproteobacteria</taxon>
        <taxon>Thiotrichales</taxon>
        <taxon>Thiotrichaceae</taxon>
        <taxon>environmental samples</taxon>
    </lineage>
</organism>
<proteinExistence type="predicted"/>
<dbReference type="EMBL" id="CACVAV010000331">
    <property type="protein sequence ID" value="CAA6821661.1"/>
    <property type="molecule type" value="Genomic_DNA"/>
</dbReference>
<reference evidence="1" key="1">
    <citation type="submission" date="2020-01" db="EMBL/GenBank/DDBJ databases">
        <authorList>
            <person name="Meier V. D."/>
            <person name="Meier V D."/>
        </authorList>
    </citation>
    <scope>NUCLEOTIDE SEQUENCE</scope>
    <source>
        <strain evidence="1">HLG_WM_MAG_08</strain>
    </source>
</reference>
<feature type="non-terminal residue" evidence="1">
    <location>
        <position position="1"/>
    </location>
</feature>
<evidence type="ECO:0000313" key="1">
    <source>
        <dbReference type="EMBL" id="CAA6821661.1"/>
    </source>
</evidence>
<name>A0A6S6TEN7_9GAMM</name>
<protein>
    <submittedName>
        <fullName evidence="1">Uncharacterized protein</fullName>
    </submittedName>
</protein>
<accession>A0A6S6TEN7</accession>
<dbReference type="AlphaFoldDB" id="A0A6S6TEN7"/>
<sequence length="23" mass="2451">AFRGREPEIDALLRHSGLLSAAA</sequence>
<gene>
    <name evidence="1" type="ORF">HELGO_WM22423</name>
</gene>